<dbReference type="Proteomes" id="UP000823388">
    <property type="component" value="Chromosome 5N"/>
</dbReference>
<gene>
    <name evidence="3" type="ORF">PVAP13_5NG389362</name>
</gene>
<accession>A0A8T0RUB2</accession>
<evidence type="ECO:0000313" key="3">
    <source>
        <dbReference type="EMBL" id="KAG2589054.1"/>
    </source>
</evidence>
<evidence type="ECO:0000313" key="4">
    <source>
        <dbReference type="Proteomes" id="UP000823388"/>
    </source>
</evidence>
<evidence type="ECO:0000256" key="2">
    <source>
        <dbReference type="SAM" id="MobiDB-lite"/>
    </source>
</evidence>
<dbReference type="PANTHER" id="PTHR45786:SF68">
    <property type="entry name" value="OS02G0701800 PROTEIN"/>
    <property type="match status" value="1"/>
</dbReference>
<sequence>MSDEQWQEINRRQREYRARKKAEARQDTNNTETVRHPIVLTPTVAACNTQLSGQSPYLTGVSTVVQAQSEQDKENLIPDDPMEWLHRNDNYVPLRFHVIIACLVLGGSSSRDKLWKNRERYINLCDQKQEELLQLNRDYKRHCDENVSYRVFGEGANLDNHLPARHKLRNVPDCRYCGAKRFQYEPPGFCCRKDKIHIHIPEVPAELKRLFTSQVHDDAKYFRKHIRYFNSHFFFTSLGVTHDRRVSTAKGMGIYTFRVQGGLYHRLDHLVPGSHGPRHLQLYFYDTEDQTLAHRAKQSPDLDININQNVLQILQNNPYVQTFNRVGAVPNLDDYSIELNTDVPESGNIHVSTLTSSIPIEEKCFINTLLLNNRGGTSKGQCWRDIAQ</sequence>
<feature type="region of interest" description="Disordered" evidence="2">
    <location>
        <begin position="1"/>
        <end position="30"/>
    </location>
</feature>
<evidence type="ECO:0008006" key="5">
    <source>
        <dbReference type="Google" id="ProtNLM"/>
    </source>
</evidence>
<feature type="compositionally biased region" description="Basic and acidic residues" evidence="2">
    <location>
        <begin position="9"/>
        <end position="26"/>
    </location>
</feature>
<reference evidence="3" key="1">
    <citation type="submission" date="2020-05" db="EMBL/GenBank/DDBJ databases">
        <title>WGS assembly of Panicum virgatum.</title>
        <authorList>
            <person name="Lovell J.T."/>
            <person name="Jenkins J."/>
            <person name="Shu S."/>
            <person name="Juenger T.E."/>
            <person name="Schmutz J."/>
        </authorList>
    </citation>
    <scope>NUCLEOTIDE SEQUENCE</scope>
    <source>
        <strain evidence="3">AP13</strain>
    </source>
</reference>
<organism evidence="3 4">
    <name type="scientific">Panicum virgatum</name>
    <name type="common">Blackwell switchgrass</name>
    <dbReference type="NCBI Taxonomy" id="38727"/>
    <lineage>
        <taxon>Eukaryota</taxon>
        <taxon>Viridiplantae</taxon>
        <taxon>Streptophyta</taxon>
        <taxon>Embryophyta</taxon>
        <taxon>Tracheophyta</taxon>
        <taxon>Spermatophyta</taxon>
        <taxon>Magnoliopsida</taxon>
        <taxon>Liliopsida</taxon>
        <taxon>Poales</taxon>
        <taxon>Poaceae</taxon>
        <taxon>PACMAD clade</taxon>
        <taxon>Panicoideae</taxon>
        <taxon>Panicodae</taxon>
        <taxon>Paniceae</taxon>
        <taxon>Panicinae</taxon>
        <taxon>Panicum</taxon>
        <taxon>Panicum sect. Hiantes</taxon>
    </lineage>
</organism>
<comment type="caution">
    <text evidence="3">The sequence shown here is derived from an EMBL/GenBank/DDBJ whole genome shotgun (WGS) entry which is preliminary data.</text>
</comment>
<protein>
    <recommendedName>
        <fullName evidence="5">Helitron helicase-like domain-containing protein</fullName>
    </recommendedName>
</protein>
<dbReference type="EMBL" id="CM029046">
    <property type="protein sequence ID" value="KAG2589054.1"/>
    <property type="molecule type" value="Genomic_DNA"/>
</dbReference>
<name>A0A8T0RUB2_PANVG</name>
<evidence type="ECO:0000256" key="1">
    <source>
        <dbReference type="SAM" id="Coils"/>
    </source>
</evidence>
<keyword evidence="1" id="KW-0175">Coiled coil</keyword>
<dbReference type="AlphaFoldDB" id="A0A8T0RUB2"/>
<feature type="coiled-coil region" evidence="1">
    <location>
        <begin position="118"/>
        <end position="145"/>
    </location>
</feature>
<keyword evidence="4" id="KW-1185">Reference proteome</keyword>
<proteinExistence type="predicted"/>
<dbReference type="PANTHER" id="PTHR45786">
    <property type="entry name" value="DNA BINDING PROTEIN-LIKE"/>
    <property type="match status" value="1"/>
</dbReference>